<reference evidence="1" key="1">
    <citation type="submission" date="2021-06" db="EMBL/GenBank/DDBJ databases">
        <authorList>
            <person name="Kallberg Y."/>
            <person name="Tangrot J."/>
            <person name="Rosling A."/>
        </authorList>
    </citation>
    <scope>NUCLEOTIDE SEQUENCE</scope>
    <source>
        <strain evidence="1">UK204</strain>
    </source>
</reference>
<gene>
    <name evidence="1" type="ORF">FCALED_LOCUS14391</name>
</gene>
<name>A0A9N9I5P6_9GLOM</name>
<sequence length="47" mass="5615">KISQTSEIPITIEFNKKVLEKDSIEYQTLLNSMKKKKARIEKYRSKK</sequence>
<evidence type="ECO:0000313" key="1">
    <source>
        <dbReference type="EMBL" id="CAG8721087.1"/>
    </source>
</evidence>
<dbReference type="Proteomes" id="UP000789570">
    <property type="component" value="Unassembled WGS sequence"/>
</dbReference>
<keyword evidence="2" id="KW-1185">Reference proteome</keyword>
<proteinExistence type="predicted"/>
<accession>A0A9N9I5P6</accession>
<evidence type="ECO:0000313" key="2">
    <source>
        <dbReference type="Proteomes" id="UP000789570"/>
    </source>
</evidence>
<feature type="non-terminal residue" evidence="1">
    <location>
        <position position="1"/>
    </location>
</feature>
<comment type="caution">
    <text evidence="1">The sequence shown here is derived from an EMBL/GenBank/DDBJ whole genome shotgun (WGS) entry which is preliminary data.</text>
</comment>
<organism evidence="1 2">
    <name type="scientific">Funneliformis caledonium</name>
    <dbReference type="NCBI Taxonomy" id="1117310"/>
    <lineage>
        <taxon>Eukaryota</taxon>
        <taxon>Fungi</taxon>
        <taxon>Fungi incertae sedis</taxon>
        <taxon>Mucoromycota</taxon>
        <taxon>Glomeromycotina</taxon>
        <taxon>Glomeromycetes</taxon>
        <taxon>Glomerales</taxon>
        <taxon>Glomeraceae</taxon>
        <taxon>Funneliformis</taxon>
    </lineage>
</organism>
<dbReference type="AlphaFoldDB" id="A0A9N9I5P6"/>
<dbReference type="OrthoDB" id="2370786at2759"/>
<dbReference type="EMBL" id="CAJVPQ010010209">
    <property type="protein sequence ID" value="CAG8721087.1"/>
    <property type="molecule type" value="Genomic_DNA"/>
</dbReference>
<protein>
    <submittedName>
        <fullName evidence="1">14989_t:CDS:1</fullName>
    </submittedName>
</protein>